<evidence type="ECO:0000256" key="4">
    <source>
        <dbReference type="ARBA" id="ARBA00022989"/>
    </source>
</evidence>
<keyword evidence="7" id="KW-0325">Glycoprotein</keyword>
<dbReference type="PANTHER" id="PTHR45813:SF2">
    <property type="entry name" value="ADHESION G-PROTEIN COUPLED RECEPTOR F3"/>
    <property type="match status" value="1"/>
</dbReference>
<dbReference type="InterPro" id="IPR017981">
    <property type="entry name" value="GPCR_2-like_7TM"/>
</dbReference>
<dbReference type="SMART" id="SM00303">
    <property type="entry name" value="GPS"/>
    <property type="match status" value="1"/>
</dbReference>
<feature type="transmembrane region" description="Helical" evidence="9">
    <location>
        <begin position="282"/>
        <end position="308"/>
    </location>
</feature>
<dbReference type="GeneTree" id="ENSGT00940000154603"/>
<dbReference type="AlphaFoldDB" id="A0A8C5F667"/>
<feature type="domain" description="GAIN-B" evidence="10">
    <location>
        <begin position="1"/>
        <end position="119"/>
    </location>
</feature>
<dbReference type="Pfam" id="PF01825">
    <property type="entry name" value="GPS"/>
    <property type="match status" value="1"/>
</dbReference>
<evidence type="ECO:0000256" key="6">
    <source>
        <dbReference type="ARBA" id="ARBA00023157"/>
    </source>
</evidence>
<feature type="domain" description="G-protein coupled receptors family 2 profile 2" evidence="11">
    <location>
        <begin position="123"/>
        <end position="377"/>
    </location>
</feature>
<evidence type="ECO:0000256" key="8">
    <source>
        <dbReference type="SAM" id="MobiDB-lite"/>
    </source>
</evidence>
<evidence type="ECO:0000256" key="9">
    <source>
        <dbReference type="SAM" id="Phobius"/>
    </source>
</evidence>
<dbReference type="GO" id="GO:0004930">
    <property type="term" value="F:G protein-coupled receptor activity"/>
    <property type="evidence" value="ECO:0007669"/>
    <property type="project" value="InterPro"/>
</dbReference>
<sequence>MAEASGNVVLHDQLFPVSRTLPTGISVSTLDSLDLNKTASLVVSATLQNSSRETIDIKLNFPREYPDFNEVECVFWNISSHQWSGEGCQLVTSEDGNETVCECSHLTPFSALMSKTTLILPFLDELTYLGLGVSICALLLFLIIEALVWSAVVKSNLSHFRHTSLVNIAVSLLLADLCFLASSFPDKISENVCLVFTICQHLFFLTMFCWMLCLSVMLVHQLIFVFNPLRKRVFMFLSSIVGYIVPMLIVGSTYVYYKYTGSDYRKKGTCWLTYEGLLRGSIHAFLLPVGVVVLTNLFSMCVVILTLTKTAVPDDNKSDAETAKSILKVMLFLTPAFGLTWILGFVMLFLGDSSDEASIDGSTQSGLMIFITYAFTILNSFQVRGEPWRVRHQARRVTTPPTPQRTEAGVEGDAGDGGLRWC</sequence>
<evidence type="ECO:0000256" key="5">
    <source>
        <dbReference type="ARBA" id="ARBA00023136"/>
    </source>
</evidence>
<dbReference type="InterPro" id="IPR057244">
    <property type="entry name" value="GAIN_B"/>
</dbReference>
<proteinExistence type="inferred from homology"/>
<keyword evidence="5 9" id="KW-0472">Membrane</keyword>
<feature type="transmembrane region" description="Helical" evidence="9">
    <location>
        <begin position="202"/>
        <end position="226"/>
    </location>
</feature>
<dbReference type="OMA" id="CWLVYEK"/>
<reference evidence="12" key="1">
    <citation type="submission" date="2025-08" db="UniProtKB">
        <authorList>
            <consortium name="Ensembl"/>
        </authorList>
    </citation>
    <scope>IDENTIFICATION</scope>
</reference>
<dbReference type="PROSITE" id="PS50261">
    <property type="entry name" value="G_PROTEIN_RECEP_F2_4"/>
    <property type="match status" value="1"/>
</dbReference>
<evidence type="ECO:0008006" key="14">
    <source>
        <dbReference type="Google" id="ProtNLM"/>
    </source>
</evidence>
<dbReference type="GO" id="GO:0007166">
    <property type="term" value="P:cell surface receptor signaling pathway"/>
    <property type="evidence" value="ECO:0007669"/>
    <property type="project" value="InterPro"/>
</dbReference>
<keyword evidence="6" id="KW-1015">Disulfide bond</keyword>
<dbReference type="InterPro" id="IPR046338">
    <property type="entry name" value="GAIN_dom_sf"/>
</dbReference>
<dbReference type="PRINTS" id="PR00249">
    <property type="entry name" value="GPCRSECRETIN"/>
</dbReference>
<accession>A0A8C5F667</accession>
<dbReference type="GO" id="GO:0007189">
    <property type="term" value="P:adenylate cyclase-activating G protein-coupled receptor signaling pathway"/>
    <property type="evidence" value="ECO:0007669"/>
    <property type="project" value="TreeGrafter"/>
</dbReference>
<dbReference type="SUPFAM" id="SSF81321">
    <property type="entry name" value="Family A G protein-coupled receptor-like"/>
    <property type="match status" value="1"/>
</dbReference>
<evidence type="ECO:0000313" key="13">
    <source>
        <dbReference type="Proteomes" id="UP000694546"/>
    </source>
</evidence>
<dbReference type="Pfam" id="PF00002">
    <property type="entry name" value="7tm_2"/>
    <property type="match status" value="1"/>
</dbReference>
<feature type="region of interest" description="Disordered" evidence="8">
    <location>
        <begin position="392"/>
        <end position="422"/>
    </location>
</feature>
<dbReference type="InterPro" id="IPR000832">
    <property type="entry name" value="GPCR_2_secretin-like"/>
</dbReference>
<feature type="transmembrane region" description="Helical" evidence="9">
    <location>
        <begin position="329"/>
        <end position="350"/>
    </location>
</feature>
<dbReference type="Ensembl" id="ENSGMOT00000009396.2">
    <property type="protein sequence ID" value="ENSGMOP00000009147.2"/>
    <property type="gene ID" value="ENSGMOG00000008550.2"/>
</dbReference>
<keyword evidence="13" id="KW-1185">Reference proteome</keyword>
<evidence type="ECO:0000256" key="1">
    <source>
        <dbReference type="ARBA" id="ARBA00004141"/>
    </source>
</evidence>
<feature type="transmembrane region" description="Helical" evidence="9">
    <location>
        <begin position="128"/>
        <end position="152"/>
    </location>
</feature>
<dbReference type="PANTHER" id="PTHR45813">
    <property type="entry name" value="IG-LIKE DOMAIN-CONTAINING PROTEIN"/>
    <property type="match status" value="1"/>
</dbReference>
<dbReference type="Gene3D" id="2.60.220.50">
    <property type="match status" value="1"/>
</dbReference>
<dbReference type="InterPro" id="IPR051587">
    <property type="entry name" value="Adhesion_GPCR"/>
</dbReference>
<dbReference type="InterPro" id="IPR000203">
    <property type="entry name" value="GPS"/>
</dbReference>
<dbReference type="GO" id="GO:0016020">
    <property type="term" value="C:membrane"/>
    <property type="evidence" value="ECO:0007669"/>
    <property type="project" value="UniProtKB-SubCell"/>
</dbReference>
<keyword evidence="4 9" id="KW-1133">Transmembrane helix</keyword>
<evidence type="ECO:0000256" key="7">
    <source>
        <dbReference type="ARBA" id="ARBA00023180"/>
    </source>
</evidence>
<feature type="transmembrane region" description="Helical" evidence="9">
    <location>
        <begin position="233"/>
        <end position="257"/>
    </location>
</feature>
<organism evidence="12 13">
    <name type="scientific">Gadus morhua</name>
    <name type="common">Atlantic cod</name>
    <dbReference type="NCBI Taxonomy" id="8049"/>
    <lineage>
        <taxon>Eukaryota</taxon>
        <taxon>Metazoa</taxon>
        <taxon>Chordata</taxon>
        <taxon>Craniata</taxon>
        <taxon>Vertebrata</taxon>
        <taxon>Euteleostomi</taxon>
        <taxon>Actinopterygii</taxon>
        <taxon>Neopterygii</taxon>
        <taxon>Teleostei</taxon>
        <taxon>Neoteleostei</taxon>
        <taxon>Acanthomorphata</taxon>
        <taxon>Zeiogadaria</taxon>
        <taxon>Gadariae</taxon>
        <taxon>Gadiformes</taxon>
        <taxon>Gadoidei</taxon>
        <taxon>Gadidae</taxon>
        <taxon>Gadus</taxon>
    </lineage>
</organism>
<comment type="subcellular location">
    <subcellularLocation>
        <location evidence="1">Membrane</location>
        <topology evidence="1">Multi-pass membrane protein</topology>
    </subcellularLocation>
</comment>
<name>A0A8C5F667_GADMO</name>
<reference evidence="12" key="2">
    <citation type="submission" date="2025-09" db="UniProtKB">
        <authorList>
            <consortium name="Ensembl"/>
        </authorList>
    </citation>
    <scope>IDENTIFICATION</scope>
</reference>
<evidence type="ECO:0000256" key="3">
    <source>
        <dbReference type="ARBA" id="ARBA00022692"/>
    </source>
</evidence>
<evidence type="ECO:0000259" key="11">
    <source>
        <dbReference type="PROSITE" id="PS50261"/>
    </source>
</evidence>
<evidence type="ECO:0000259" key="10">
    <source>
        <dbReference type="PROSITE" id="PS50221"/>
    </source>
</evidence>
<dbReference type="Proteomes" id="UP000694546">
    <property type="component" value="Chromosome 21"/>
</dbReference>
<feature type="transmembrane region" description="Helical" evidence="9">
    <location>
        <begin position="362"/>
        <end position="381"/>
    </location>
</feature>
<dbReference type="PROSITE" id="PS50221">
    <property type="entry name" value="GAIN_B"/>
    <property type="match status" value="1"/>
</dbReference>
<comment type="similarity">
    <text evidence="2">Belongs to the G-protein coupled receptor 2 family. Adhesion G-protein coupled receptor (ADGR) subfamily.</text>
</comment>
<evidence type="ECO:0000256" key="2">
    <source>
        <dbReference type="ARBA" id="ARBA00007343"/>
    </source>
</evidence>
<protein>
    <recommendedName>
        <fullName evidence="14">Adhesion G protein-coupled receptor F3b</fullName>
    </recommendedName>
</protein>
<evidence type="ECO:0000313" key="12">
    <source>
        <dbReference type="Ensembl" id="ENSGMOP00000009147.2"/>
    </source>
</evidence>
<feature type="transmembrane region" description="Helical" evidence="9">
    <location>
        <begin position="164"/>
        <end position="182"/>
    </location>
</feature>
<dbReference type="Gene3D" id="1.20.1070.10">
    <property type="entry name" value="Rhodopsin 7-helix transmembrane proteins"/>
    <property type="match status" value="1"/>
</dbReference>
<keyword evidence="3 9" id="KW-0812">Transmembrane</keyword>